<dbReference type="GeneID" id="1475286"/>
<sequence>MKDVHRLDVKSAEQNFLSEIEYDFELAPGVTRSILESVKYHFDPEYFHDNGLSKNRVPIDLVSSDEPAGKPLIKCKLVTVWITLVSKTDLDVLSEYGVAALRKAKMLRYAEEAYDQDALFTHEDLASLLTVSERTIQRDVKEYEAQGIVVPTRGYIKDIGSAVSHKTKAVKLLLQGSQPSEVARRMHHSIRSIERYLQSFERVVYLNEKGLSNAEIRYSVGISERLVEEYMQLYNRFKDKGSPILNEIKSEVKTSFEKKR</sequence>
<gene>
    <name evidence="1" type="ORF">HA338_08255</name>
</gene>
<proteinExistence type="predicted"/>
<dbReference type="RefSeq" id="WP_011023319.1">
    <property type="nucleotide sequence ID" value="NZ_DUJU01000094.1"/>
</dbReference>
<comment type="caution">
    <text evidence="1">The sequence shown here is derived from an EMBL/GenBank/DDBJ whole genome shotgun (WGS) entry which is preliminary data.</text>
</comment>
<evidence type="ECO:0000313" key="2">
    <source>
        <dbReference type="Proteomes" id="UP000600774"/>
    </source>
</evidence>
<organism evidence="1 2">
    <name type="scientific">Methanosarcina acetivorans</name>
    <dbReference type="NCBI Taxonomy" id="2214"/>
    <lineage>
        <taxon>Archaea</taxon>
        <taxon>Methanobacteriati</taxon>
        <taxon>Methanobacteriota</taxon>
        <taxon>Stenosarchaea group</taxon>
        <taxon>Methanomicrobia</taxon>
        <taxon>Methanosarcinales</taxon>
        <taxon>Methanosarcinaceae</taxon>
        <taxon>Methanosarcina</taxon>
    </lineage>
</organism>
<dbReference type="OMA" id="ITHRRLI"/>
<dbReference type="EMBL" id="DUJU01000094">
    <property type="protein sequence ID" value="HIH94022.1"/>
    <property type="molecule type" value="Genomic_DNA"/>
</dbReference>
<name>A0A832VYQ1_9EURY</name>
<evidence type="ECO:0000313" key="1">
    <source>
        <dbReference type="EMBL" id="HIH94022.1"/>
    </source>
</evidence>
<protein>
    <submittedName>
        <fullName evidence="1">DUF1670 domain-containing protein</fullName>
    </submittedName>
</protein>
<reference evidence="1" key="1">
    <citation type="journal article" date="2020" name="bioRxiv">
        <title>A rank-normalized archaeal taxonomy based on genome phylogeny resolves widespread incomplete and uneven classifications.</title>
        <authorList>
            <person name="Rinke C."/>
            <person name="Chuvochina M."/>
            <person name="Mussig A.J."/>
            <person name="Chaumeil P.-A."/>
            <person name="Waite D.W."/>
            <person name="Whitman W.B."/>
            <person name="Parks D.H."/>
            <person name="Hugenholtz P."/>
        </authorList>
    </citation>
    <scope>NUCLEOTIDE SEQUENCE</scope>
    <source>
        <strain evidence="1">UBA8876</strain>
    </source>
</reference>
<dbReference type="AlphaFoldDB" id="A0A832VYQ1"/>
<accession>A0A832VYQ1</accession>
<dbReference type="Proteomes" id="UP000600774">
    <property type="component" value="Unassembled WGS sequence"/>
</dbReference>
<dbReference type="InterPro" id="IPR012872">
    <property type="entry name" value="DUF1670"/>
</dbReference>
<dbReference type="Pfam" id="PF07900">
    <property type="entry name" value="DUF1670"/>
    <property type="match status" value="1"/>
</dbReference>